<accession>A0A814FNI3</accession>
<dbReference type="Pfam" id="PF01535">
    <property type="entry name" value="PPR"/>
    <property type="match status" value="8"/>
</dbReference>
<dbReference type="InterPro" id="IPR046960">
    <property type="entry name" value="PPR_At4g14850-like_plant"/>
</dbReference>
<comment type="caution">
    <text evidence="3">The sequence shown here is derived from an EMBL/GenBank/DDBJ whole genome shotgun (WGS) entry which is preliminary data.</text>
</comment>
<dbReference type="PANTHER" id="PTHR47926">
    <property type="entry name" value="PENTATRICOPEPTIDE REPEAT-CONTAINING PROTEIN"/>
    <property type="match status" value="1"/>
</dbReference>
<protein>
    <recommendedName>
        <fullName evidence="2">DYW domain-containing protein</fullName>
    </recommendedName>
</protein>
<keyword evidence="1" id="KW-0677">Repeat</keyword>
<dbReference type="GO" id="GO:0008270">
    <property type="term" value="F:zinc ion binding"/>
    <property type="evidence" value="ECO:0007669"/>
    <property type="project" value="InterPro"/>
</dbReference>
<evidence type="ECO:0000313" key="3">
    <source>
        <dbReference type="EMBL" id="CAF0988037.1"/>
    </source>
</evidence>
<dbReference type="EMBL" id="CAJNOG010000132">
    <property type="protein sequence ID" value="CAF0988037.1"/>
    <property type="molecule type" value="Genomic_DNA"/>
</dbReference>
<dbReference type="EMBL" id="CAJOAZ010005619">
    <property type="protein sequence ID" value="CAF4106864.1"/>
    <property type="molecule type" value="Genomic_DNA"/>
</dbReference>
<dbReference type="AlphaFoldDB" id="A0A814FNI3"/>
<dbReference type="InterPro" id="IPR002885">
    <property type="entry name" value="PPR_rpt"/>
</dbReference>
<name>A0A814FNI3_9BILA</name>
<dbReference type="FunFam" id="1.25.40.10:FF:000158">
    <property type="entry name" value="pentatricopeptide repeat-containing protein At2g33680"/>
    <property type="match status" value="1"/>
</dbReference>
<dbReference type="Pfam" id="PF14432">
    <property type="entry name" value="DYW_deaminase"/>
    <property type="match status" value="1"/>
</dbReference>
<dbReference type="GO" id="GO:0003723">
    <property type="term" value="F:RNA binding"/>
    <property type="evidence" value="ECO:0007669"/>
    <property type="project" value="InterPro"/>
</dbReference>
<proteinExistence type="predicted"/>
<dbReference type="GO" id="GO:0009451">
    <property type="term" value="P:RNA modification"/>
    <property type="evidence" value="ECO:0007669"/>
    <property type="project" value="InterPro"/>
</dbReference>
<dbReference type="InterPro" id="IPR011990">
    <property type="entry name" value="TPR-like_helical_dom_sf"/>
</dbReference>
<gene>
    <name evidence="3" type="ORF">JYZ213_LOCUS15299</name>
    <name evidence="4" type="ORF">OXD698_LOCUS35727</name>
</gene>
<dbReference type="Gene3D" id="1.25.40.10">
    <property type="entry name" value="Tetratricopeptide repeat domain"/>
    <property type="match status" value="5"/>
</dbReference>
<evidence type="ECO:0000256" key="1">
    <source>
        <dbReference type="ARBA" id="ARBA00022737"/>
    </source>
</evidence>
<evidence type="ECO:0000259" key="2">
    <source>
        <dbReference type="Pfam" id="PF14432"/>
    </source>
</evidence>
<reference evidence="3" key="1">
    <citation type="submission" date="2021-02" db="EMBL/GenBank/DDBJ databases">
        <authorList>
            <person name="Nowell W R."/>
        </authorList>
    </citation>
    <scope>NUCLEOTIDE SEQUENCE</scope>
</reference>
<dbReference type="Pfam" id="PF20430">
    <property type="entry name" value="Eplus_motif"/>
    <property type="match status" value="1"/>
</dbReference>
<dbReference type="Proteomes" id="UP000663845">
    <property type="component" value="Unassembled WGS sequence"/>
</dbReference>
<dbReference type="InterPro" id="IPR032867">
    <property type="entry name" value="DYW_dom"/>
</dbReference>
<evidence type="ECO:0000313" key="5">
    <source>
        <dbReference type="Proteomes" id="UP000663845"/>
    </source>
</evidence>
<evidence type="ECO:0000313" key="4">
    <source>
        <dbReference type="EMBL" id="CAF4106864.1"/>
    </source>
</evidence>
<dbReference type="NCBIfam" id="TIGR00756">
    <property type="entry name" value="PPR"/>
    <property type="match status" value="1"/>
</dbReference>
<feature type="domain" description="DYW" evidence="2">
    <location>
        <begin position="641"/>
        <end position="734"/>
    </location>
</feature>
<sequence>MLRRLITYRLANINNFVKRSIIIEKNERNLVTQMKSMNNNKQFKKALQLFDEHNNNNKNTDQMSNLVFTQVLKSCTGLRDFQRGTKIHDIVSNRLDKDSYLLTSLIHFYMQCNQVTQAEELFNIVKEKTLPMFGALMKGYITNHQANKVITLFNQIDHPDETIYILVLNACAQLKTNQALILTKQIVNIVQDKLQSNSYLSTSLLDALAKCGDMIEAERLFHSLVNKISPMHGALMKGYIENQMENKVIEHFKHIEKPSESVLTLFFNACAQLKTDEALNLIKKTSKTISKSFSLNSRLLTSLLDALVKCGDLNYAQNLFDQLPQKTLSMYKVMINGYLKENNSFKILNLFSEMKLKHIEIDHIIWTSIIKALAYIGDLELSKSIVEQIPESCLIDNQIHNALIHMWGKSGCVDRAEKVFKKISQPNTIGYAAMINAYGLNGQGLQAIELYEKVPGEFTNEATYICILNACSHAGLVNKALSIFNKIEMKTERIYTVMIDCLSRSSFVIEAQQLINEYESSHLPSAPMYLALLSAARNAKNHHLSQEIYNRMKKHFPQLSDSITSAAILLSNVYGSIGDMEKVSEIRTKLNRSGAKKKIGLSWTVMDGQVYEFRAHDQSHPQSKEIYDEIEKISNELVQHGHQYDSSWITRPINPDETVASVLCGHSERLAIAWNFVSKPNTSRIQLGKNLRICGDCHSAIKLIANIRQCEIVVRDANRIHHFFKNGQCSCNNFF</sequence>
<dbReference type="GO" id="GO:0048731">
    <property type="term" value="P:system development"/>
    <property type="evidence" value="ECO:0007669"/>
    <property type="project" value="UniProtKB-ARBA"/>
</dbReference>
<dbReference type="InterPro" id="IPR046849">
    <property type="entry name" value="E2_motif"/>
</dbReference>
<dbReference type="Proteomes" id="UP000663844">
    <property type="component" value="Unassembled WGS sequence"/>
</dbReference>
<dbReference type="Pfam" id="PF13812">
    <property type="entry name" value="PPR_3"/>
    <property type="match status" value="1"/>
</dbReference>
<organism evidence="3 5">
    <name type="scientific">Adineta steineri</name>
    <dbReference type="NCBI Taxonomy" id="433720"/>
    <lineage>
        <taxon>Eukaryota</taxon>
        <taxon>Metazoa</taxon>
        <taxon>Spiralia</taxon>
        <taxon>Gnathifera</taxon>
        <taxon>Rotifera</taxon>
        <taxon>Eurotatoria</taxon>
        <taxon>Bdelloidea</taxon>
        <taxon>Adinetida</taxon>
        <taxon>Adinetidae</taxon>
        <taxon>Adineta</taxon>
    </lineage>
</organism>